<dbReference type="PANTHER" id="PTHR10492:SF95">
    <property type="entry name" value="HELITRON HELICASE-LIKE DOMAIN-CONTAINING PROTEIN"/>
    <property type="match status" value="1"/>
</dbReference>
<dbReference type="STRING" id="37653.A0A0L8IFD7"/>
<dbReference type="GO" id="GO:0005524">
    <property type="term" value="F:ATP binding"/>
    <property type="evidence" value="ECO:0007669"/>
    <property type="project" value="UniProtKB-KW"/>
</dbReference>
<protein>
    <recommendedName>
        <fullName evidence="1">ATP-dependent DNA helicase</fullName>
        <ecNumber evidence="1">5.6.2.3</ecNumber>
    </recommendedName>
</protein>
<dbReference type="AlphaFoldDB" id="A0A0L8IFD7"/>
<keyword evidence="1" id="KW-0378">Hydrolase</keyword>
<dbReference type="GO" id="GO:0000723">
    <property type="term" value="P:telomere maintenance"/>
    <property type="evidence" value="ECO:0007669"/>
    <property type="project" value="InterPro"/>
</dbReference>
<gene>
    <name evidence="3" type="ORF">OCBIM_22007346mg</name>
</gene>
<dbReference type="SUPFAM" id="SSF52540">
    <property type="entry name" value="P-loop containing nucleoside triphosphate hydrolases"/>
    <property type="match status" value="1"/>
</dbReference>
<comment type="similarity">
    <text evidence="1">Belongs to the helicase family.</text>
</comment>
<organism evidence="3">
    <name type="scientific">Octopus bimaculoides</name>
    <name type="common">California two-spotted octopus</name>
    <dbReference type="NCBI Taxonomy" id="37653"/>
    <lineage>
        <taxon>Eukaryota</taxon>
        <taxon>Metazoa</taxon>
        <taxon>Spiralia</taxon>
        <taxon>Lophotrochozoa</taxon>
        <taxon>Mollusca</taxon>
        <taxon>Cephalopoda</taxon>
        <taxon>Coleoidea</taxon>
        <taxon>Octopodiformes</taxon>
        <taxon>Octopoda</taxon>
        <taxon>Incirrata</taxon>
        <taxon>Octopodidae</taxon>
        <taxon>Octopus</taxon>
    </lineage>
</organism>
<keyword evidence="1" id="KW-0067">ATP-binding</keyword>
<evidence type="ECO:0000313" key="3">
    <source>
        <dbReference type="EMBL" id="KOG00217.1"/>
    </source>
</evidence>
<comment type="cofactor">
    <cofactor evidence="1">
        <name>Mg(2+)</name>
        <dbReference type="ChEBI" id="CHEBI:18420"/>
    </cofactor>
</comment>
<dbReference type="Pfam" id="PF05970">
    <property type="entry name" value="PIF1"/>
    <property type="match status" value="1"/>
</dbReference>
<keyword evidence="1" id="KW-0347">Helicase</keyword>
<evidence type="ECO:0000256" key="1">
    <source>
        <dbReference type="RuleBase" id="RU363044"/>
    </source>
</evidence>
<dbReference type="OrthoDB" id="6132017at2759"/>
<keyword evidence="1" id="KW-0227">DNA damage</keyword>
<reference evidence="3" key="1">
    <citation type="submission" date="2015-07" db="EMBL/GenBank/DDBJ databases">
        <title>MeaNS - Measles Nucleotide Surveillance Program.</title>
        <authorList>
            <person name="Tran T."/>
            <person name="Druce J."/>
        </authorList>
    </citation>
    <scope>NUCLEOTIDE SEQUENCE</scope>
    <source>
        <strain evidence="3">UCB-OBI-ISO-001</strain>
        <tissue evidence="3">Gonad</tissue>
    </source>
</reference>
<keyword evidence="1" id="KW-0547">Nucleotide-binding</keyword>
<dbReference type="InterPro" id="IPR010285">
    <property type="entry name" value="DNA_helicase_pif1-like_DEAD"/>
</dbReference>
<name>A0A0L8IFD7_OCTBM</name>
<dbReference type="GO" id="GO:0043139">
    <property type="term" value="F:5'-3' DNA helicase activity"/>
    <property type="evidence" value="ECO:0007669"/>
    <property type="project" value="UniProtKB-EC"/>
</dbReference>
<proteinExistence type="inferred from homology"/>
<sequence length="232" mass="25982">MGGEELSKFDLSETHRNEANNLITEVLRETSYDIDSLTRFLEENVPKLLSDQQLAYTTVIDQVTHKRGRLYFLDAPGGTGKSFVTNLVLAKSGRTAYAAFKLLFRLTSNDEPVCNISKSSSLAQVLKKCTLIIWDEATICHRKSVEAVNRMLQDLHNSNCLMRGVTVVLSGIPIMLLRNLSQLKLRNGTKLVVKKLMRNVLQTTIISGCGKGEDVFIPRLPLIPSNIPFEFK</sequence>
<dbReference type="Gene3D" id="3.40.50.300">
    <property type="entry name" value="P-loop containing nucleotide triphosphate hydrolases"/>
    <property type="match status" value="1"/>
</dbReference>
<evidence type="ECO:0000259" key="2">
    <source>
        <dbReference type="Pfam" id="PF05970"/>
    </source>
</evidence>
<dbReference type="GO" id="GO:0006310">
    <property type="term" value="P:DNA recombination"/>
    <property type="evidence" value="ECO:0007669"/>
    <property type="project" value="UniProtKB-KW"/>
</dbReference>
<dbReference type="EC" id="5.6.2.3" evidence="1"/>
<comment type="catalytic activity">
    <reaction evidence="1">
        <text>ATP + H2O = ADP + phosphate + H(+)</text>
        <dbReference type="Rhea" id="RHEA:13065"/>
        <dbReference type="ChEBI" id="CHEBI:15377"/>
        <dbReference type="ChEBI" id="CHEBI:15378"/>
        <dbReference type="ChEBI" id="CHEBI:30616"/>
        <dbReference type="ChEBI" id="CHEBI:43474"/>
        <dbReference type="ChEBI" id="CHEBI:456216"/>
        <dbReference type="EC" id="5.6.2.3"/>
    </reaction>
</comment>
<dbReference type="InterPro" id="IPR027417">
    <property type="entry name" value="P-loop_NTPase"/>
</dbReference>
<dbReference type="GO" id="GO:0016887">
    <property type="term" value="F:ATP hydrolysis activity"/>
    <property type="evidence" value="ECO:0007669"/>
    <property type="project" value="RHEA"/>
</dbReference>
<keyword evidence="1" id="KW-0234">DNA repair</keyword>
<feature type="domain" description="DNA helicase Pif1-like DEAD-box helicase" evidence="2">
    <location>
        <begin position="90"/>
        <end position="171"/>
    </location>
</feature>
<dbReference type="PANTHER" id="PTHR10492">
    <property type="match status" value="1"/>
</dbReference>
<dbReference type="GO" id="GO:0006281">
    <property type="term" value="P:DNA repair"/>
    <property type="evidence" value="ECO:0007669"/>
    <property type="project" value="UniProtKB-KW"/>
</dbReference>
<accession>A0A0L8IFD7</accession>
<keyword evidence="1" id="KW-0233">DNA recombination</keyword>
<dbReference type="EMBL" id="KQ415841">
    <property type="protein sequence ID" value="KOG00217.1"/>
    <property type="molecule type" value="Genomic_DNA"/>
</dbReference>